<evidence type="ECO:0000259" key="8">
    <source>
        <dbReference type="Pfam" id="PF00275"/>
    </source>
</evidence>
<evidence type="ECO:0000256" key="5">
    <source>
        <dbReference type="ARBA" id="ARBA00023141"/>
    </source>
</evidence>
<dbReference type="EMBL" id="FWXW01000006">
    <property type="protein sequence ID" value="SMC76669.1"/>
    <property type="molecule type" value="Genomic_DNA"/>
</dbReference>
<dbReference type="Pfam" id="PF00275">
    <property type="entry name" value="EPSP_synthase"/>
    <property type="match status" value="1"/>
</dbReference>
<dbReference type="NCBIfam" id="TIGR01356">
    <property type="entry name" value="aroA"/>
    <property type="match status" value="1"/>
</dbReference>
<dbReference type="HAMAP" id="MF_00210">
    <property type="entry name" value="EPSP_synth"/>
    <property type="match status" value="1"/>
</dbReference>
<dbReference type="Gene3D" id="3.65.10.10">
    <property type="entry name" value="Enolpyruvate transferase domain"/>
    <property type="match status" value="2"/>
</dbReference>
<protein>
    <recommendedName>
        <fullName evidence="7">3-phosphoshikimate 1-carboxyvinyltransferase</fullName>
        <ecNumber evidence="7">2.5.1.19</ecNumber>
    </recommendedName>
    <alternativeName>
        <fullName evidence="7">5-enolpyruvylshikimate-3-phosphate synthase</fullName>
        <shortName evidence="7">EPSP synthase</shortName>
        <shortName evidence="7">EPSPS</shortName>
    </alternativeName>
</protein>
<feature type="binding site" evidence="7">
    <location>
        <position position="161"/>
    </location>
    <ligand>
        <name>3-phosphoshikimate</name>
        <dbReference type="ChEBI" id="CHEBI:145989"/>
    </ligand>
</feature>
<dbReference type="PROSITE" id="PS00885">
    <property type="entry name" value="EPSP_SYNTHASE_2"/>
    <property type="match status" value="1"/>
</dbReference>
<dbReference type="GO" id="GO:0009073">
    <property type="term" value="P:aromatic amino acid family biosynthetic process"/>
    <property type="evidence" value="ECO:0007669"/>
    <property type="project" value="UniProtKB-KW"/>
</dbReference>
<comment type="similarity">
    <text evidence="2 7">Belongs to the EPSP synthase family.</text>
</comment>
<keyword evidence="10" id="KW-1185">Reference proteome</keyword>
<dbReference type="GO" id="GO:0009423">
    <property type="term" value="P:chorismate biosynthetic process"/>
    <property type="evidence" value="ECO:0007669"/>
    <property type="project" value="UniProtKB-UniRule"/>
</dbReference>
<evidence type="ECO:0000256" key="7">
    <source>
        <dbReference type="HAMAP-Rule" id="MF_00210"/>
    </source>
</evidence>
<dbReference type="InterPro" id="IPR023193">
    <property type="entry name" value="EPSP_synthase_CS"/>
</dbReference>
<dbReference type="RefSeq" id="WP_084235075.1">
    <property type="nucleotide sequence ID" value="NZ_FWXW01000006.1"/>
</dbReference>
<dbReference type="GO" id="GO:0005737">
    <property type="term" value="C:cytoplasm"/>
    <property type="evidence" value="ECO:0007669"/>
    <property type="project" value="UniProtKB-SubCell"/>
</dbReference>
<comment type="caution">
    <text evidence="7">Lacks conserved residue(s) required for the propagation of feature annotation.</text>
</comment>
<feature type="binding site" evidence="7">
    <location>
        <position position="20"/>
    </location>
    <ligand>
        <name>phosphoenolpyruvate</name>
        <dbReference type="ChEBI" id="CHEBI:58702"/>
    </ligand>
</feature>
<dbReference type="Proteomes" id="UP000192790">
    <property type="component" value="Unassembled WGS sequence"/>
</dbReference>
<keyword evidence="7" id="KW-0963">Cytoplasm</keyword>
<comment type="catalytic activity">
    <reaction evidence="6">
        <text>3-phosphoshikimate + phosphoenolpyruvate = 5-O-(1-carboxyvinyl)-3-phosphoshikimate + phosphate</text>
        <dbReference type="Rhea" id="RHEA:21256"/>
        <dbReference type="ChEBI" id="CHEBI:43474"/>
        <dbReference type="ChEBI" id="CHEBI:57701"/>
        <dbReference type="ChEBI" id="CHEBI:58702"/>
        <dbReference type="ChEBI" id="CHEBI:145989"/>
        <dbReference type="EC" id="2.5.1.19"/>
    </reaction>
    <physiologicalReaction direction="left-to-right" evidence="6">
        <dbReference type="Rhea" id="RHEA:21257"/>
    </physiologicalReaction>
</comment>
<dbReference type="SUPFAM" id="SSF55205">
    <property type="entry name" value="EPT/RTPC-like"/>
    <property type="match status" value="1"/>
</dbReference>
<sequence length="403" mass="43494">MTVFITPARLHGTVKPPPSKSQAHRALLAAALARGTSRIQNVDPSEDILATMGAVQSLGISCRKDGKTVTVGELRMKRDLAAPIDCGESGSTLRFLIPIALALFGAGRFTGRGRLMRRPQEPYFEIFRERGIRYDLQGDLLWAEGELKSGVFRLPGDVSSQFVTGLLFALPLLKGDSVIEVTSPLESRGYVDMTLDTLAGFGIRADNRGYESFFIPGGQSYRPREMTVESDYSQAAFFLAANVMGNRIEVSGLNPDSIQGDRVILELAGRMTTPGDLEIDVSQCPDLVPALAAAAALRRGWTTSLTGAGRLRLKESDRLEAVSAELSALGAEIEAGEDFLKIHGVENLRGGSTDSRGDHRIAMALAVAATRASGEVTVTGAEAVRKSYPDFWEDYRMLGGNIR</sequence>
<evidence type="ECO:0000256" key="3">
    <source>
        <dbReference type="ARBA" id="ARBA00022605"/>
    </source>
</evidence>
<dbReference type="InterPro" id="IPR013792">
    <property type="entry name" value="RNA3'P_cycl/enolpyr_Trfase_a/b"/>
</dbReference>
<feature type="active site" description="Proton acceptor" evidence="7">
    <location>
        <position position="286"/>
    </location>
</feature>
<dbReference type="InterPro" id="IPR006264">
    <property type="entry name" value="EPSP_synthase"/>
</dbReference>
<evidence type="ECO:0000313" key="9">
    <source>
        <dbReference type="EMBL" id="SMC76669.1"/>
    </source>
</evidence>
<dbReference type="InterPro" id="IPR036968">
    <property type="entry name" value="Enolpyruvate_Tfrase_sf"/>
</dbReference>
<reference evidence="9 10" key="1">
    <citation type="submission" date="2017-04" db="EMBL/GenBank/DDBJ databases">
        <authorList>
            <person name="Afonso C.L."/>
            <person name="Miller P.J."/>
            <person name="Scott M.A."/>
            <person name="Spackman E."/>
            <person name="Goraichik I."/>
            <person name="Dimitrov K.M."/>
            <person name="Suarez D.L."/>
            <person name="Swayne D.E."/>
        </authorList>
    </citation>
    <scope>NUCLEOTIDE SEQUENCE [LARGE SCALE GENOMIC DNA]</scope>
    <source>
        <strain evidence="9 10">DSM 12816</strain>
    </source>
</reference>
<keyword evidence="4 7" id="KW-0808">Transferase</keyword>
<feature type="binding site" evidence="7">
    <location>
        <position position="25"/>
    </location>
    <ligand>
        <name>3-phosphoshikimate</name>
        <dbReference type="ChEBI" id="CHEBI:145989"/>
    </ligand>
</feature>
<dbReference type="PIRSF" id="PIRSF000505">
    <property type="entry name" value="EPSPS"/>
    <property type="match status" value="1"/>
</dbReference>
<accession>A0A1W2BUT5</accession>
<evidence type="ECO:0000256" key="4">
    <source>
        <dbReference type="ARBA" id="ARBA00022679"/>
    </source>
</evidence>
<feature type="binding site" evidence="7">
    <location>
        <position position="90"/>
    </location>
    <ligand>
        <name>phosphoenolpyruvate</name>
        <dbReference type="ChEBI" id="CHEBI:58702"/>
    </ligand>
</feature>
<dbReference type="GO" id="GO:0003866">
    <property type="term" value="F:3-phosphoshikimate 1-carboxyvinyltransferase activity"/>
    <property type="evidence" value="ECO:0007669"/>
    <property type="project" value="UniProtKB-UniRule"/>
</dbReference>
<name>A0A1W2BUT5_9FIRM</name>
<evidence type="ECO:0000256" key="2">
    <source>
        <dbReference type="ARBA" id="ARBA00009948"/>
    </source>
</evidence>
<feature type="binding site" evidence="7">
    <location>
        <position position="20"/>
    </location>
    <ligand>
        <name>3-phosphoshikimate</name>
        <dbReference type="ChEBI" id="CHEBI:145989"/>
    </ligand>
</feature>
<gene>
    <name evidence="7" type="primary">aroA</name>
    <name evidence="9" type="ORF">SAMN02745168_2400</name>
</gene>
<comment type="function">
    <text evidence="7">Catalyzes the transfer of the enolpyruvyl moiety of phosphoenolpyruvate (PEP) to the 5-hydroxyl of shikimate-3-phosphate (S3P) to produce enolpyruvyl shikimate-3-phosphate and inorganic phosphate.</text>
</comment>
<feature type="binding site" evidence="7">
    <location>
        <position position="314"/>
    </location>
    <ligand>
        <name>3-phosphoshikimate</name>
        <dbReference type="ChEBI" id="CHEBI:145989"/>
    </ligand>
</feature>
<feature type="binding site" evidence="7">
    <location>
        <position position="118"/>
    </location>
    <ligand>
        <name>phosphoenolpyruvate</name>
        <dbReference type="ChEBI" id="CHEBI:58702"/>
    </ligand>
</feature>
<feature type="binding site" evidence="7">
    <location>
        <position position="159"/>
    </location>
    <ligand>
        <name>3-phosphoshikimate</name>
        <dbReference type="ChEBI" id="CHEBI:145989"/>
    </ligand>
</feature>
<dbReference type="AlphaFoldDB" id="A0A1W2BUT5"/>
<dbReference type="STRING" id="1122930.SAMN02745168_2400"/>
<keyword evidence="3 7" id="KW-0028">Amino-acid biosynthesis</keyword>
<feature type="binding site" evidence="7">
    <location>
        <position position="21"/>
    </location>
    <ligand>
        <name>3-phosphoshikimate</name>
        <dbReference type="ChEBI" id="CHEBI:145989"/>
    </ligand>
</feature>
<dbReference type="CDD" id="cd01556">
    <property type="entry name" value="EPSP_synthase"/>
    <property type="match status" value="1"/>
</dbReference>
<dbReference type="UniPathway" id="UPA00053">
    <property type="reaction ID" value="UER00089"/>
</dbReference>
<feature type="binding site" evidence="7">
    <location>
        <position position="187"/>
    </location>
    <ligand>
        <name>3-phosphoshikimate</name>
        <dbReference type="ChEBI" id="CHEBI:145989"/>
    </ligand>
</feature>
<organism evidence="9 10">
    <name type="scientific">Papillibacter cinnamivorans DSM 12816</name>
    <dbReference type="NCBI Taxonomy" id="1122930"/>
    <lineage>
        <taxon>Bacteria</taxon>
        <taxon>Bacillati</taxon>
        <taxon>Bacillota</taxon>
        <taxon>Clostridia</taxon>
        <taxon>Eubacteriales</taxon>
        <taxon>Oscillospiraceae</taxon>
        <taxon>Papillibacter</taxon>
    </lineage>
</organism>
<dbReference type="OrthoDB" id="9809920at2"/>
<comment type="subcellular location">
    <subcellularLocation>
        <location evidence="7">Cytoplasm</location>
    </subcellularLocation>
</comment>
<proteinExistence type="inferred from homology"/>
<feature type="domain" description="Enolpyruvate transferase" evidence="8">
    <location>
        <begin position="7"/>
        <end position="393"/>
    </location>
</feature>
<evidence type="ECO:0000313" key="10">
    <source>
        <dbReference type="Proteomes" id="UP000192790"/>
    </source>
</evidence>
<dbReference type="GO" id="GO:0008652">
    <property type="term" value="P:amino acid biosynthetic process"/>
    <property type="evidence" value="ECO:0007669"/>
    <property type="project" value="UniProtKB-KW"/>
</dbReference>
<feature type="binding site" evidence="7">
    <location>
        <position position="161"/>
    </location>
    <ligand>
        <name>phosphoenolpyruvate</name>
        <dbReference type="ChEBI" id="CHEBI:58702"/>
    </ligand>
</feature>
<comment type="subunit">
    <text evidence="7">Monomer.</text>
</comment>
<feature type="binding site" evidence="7">
    <location>
        <position position="160"/>
    </location>
    <ligand>
        <name>3-phosphoshikimate</name>
        <dbReference type="ChEBI" id="CHEBI:145989"/>
    </ligand>
</feature>
<evidence type="ECO:0000256" key="1">
    <source>
        <dbReference type="ARBA" id="ARBA00004811"/>
    </source>
</evidence>
<feature type="binding site" evidence="7">
    <location>
        <position position="286"/>
    </location>
    <ligand>
        <name>3-phosphoshikimate</name>
        <dbReference type="ChEBI" id="CHEBI:145989"/>
    </ligand>
</feature>
<feature type="binding site" evidence="7">
    <location>
        <position position="386"/>
    </location>
    <ligand>
        <name>phosphoenolpyruvate</name>
        <dbReference type="ChEBI" id="CHEBI:58702"/>
    </ligand>
</feature>
<feature type="binding site" evidence="7">
    <location>
        <position position="360"/>
    </location>
    <ligand>
        <name>phosphoenolpyruvate</name>
        <dbReference type="ChEBI" id="CHEBI:58702"/>
    </ligand>
</feature>
<comment type="pathway">
    <text evidence="1 7">Metabolic intermediate biosynthesis; chorismate biosynthesis; chorismate from D-erythrose 4-phosphate and phosphoenolpyruvate: step 6/7.</text>
</comment>
<dbReference type="InterPro" id="IPR001986">
    <property type="entry name" value="Enolpyruvate_Tfrase_dom"/>
</dbReference>
<evidence type="ECO:0000256" key="6">
    <source>
        <dbReference type="ARBA" id="ARBA00044633"/>
    </source>
</evidence>
<dbReference type="PANTHER" id="PTHR21090:SF5">
    <property type="entry name" value="PENTAFUNCTIONAL AROM POLYPEPTIDE"/>
    <property type="match status" value="1"/>
</dbReference>
<dbReference type="EC" id="2.5.1.19" evidence="7"/>
<dbReference type="PANTHER" id="PTHR21090">
    <property type="entry name" value="AROM/DEHYDROQUINATE SYNTHASE"/>
    <property type="match status" value="1"/>
</dbReference>
<feature type="binding site" evidence="7">
    <location>
        <position position="318"/>
    </location>
    <ligand>
        <name>phosphoenolpyruvate</name>
        <dbReference type="ChEBI" id="CHEBI:58702"/>
    </ligand>
</feature>
<keyword evidence="5 7" id="KW-0057">Aromatic amino acid biosynthesis</keyword>